<dbReference type="AlphaFoldDB" id="A0A9W6G3N8"/>
<evidence type="ECO:0000259" key="2">
    <source>
        <dbReference type="Pfam" id="PF07589"/>
    </source>
</evidence>
<organism evidence="3 4">
    <name type="scientific">Geobacter hydrogenophilus</name>
    <dbReference type="NCBI Taxonomy" id="40983"/>
    <lineage>
        <taxon>Bacteria</taxon>
        <taxon>Pseudomonadati</taxon>
        <taxon>Thermodesulfobacteriota</taxon>
        <taxon>Desulfuromonadia</taxon>
        <taxon>Geobacterales</taxon>
        <taxon>Geobacteraceae</taxon>
        <taxon>Geobacter</taxon>
    </lineage>
</organism>
<dbReference type="InterPro" id="IPR013424">
    <property type="entry name" value="Ice-binding_C"/>
</dbReference>
<name>A0A9W6G3N8_9BACT</name>
<keyword evidence="4" id="KW-1185">Reference proteome</keyword>
<gene>
    <name evidence="3" type="ORF">GHYDROH2_33520</name>
</gene>
<evidence type="ECO:0000313" key="3">
    <source>
        <dbReference type="EMBL" id="GLI39851.1"/>
    </source>
</evidence>
<sequence length="176" mass="18624">MKRLIALLLLVAALAFVPRAEAFSLSLEPPSRTITVGDTATFTLRLSDLTSPIFFTDYAVSILFDSSILSFDSAYFITGTGTATLLPDNLILEGVSLLTDPVSAPLDLASLTFTGINTGTSDLIIAANTFADLNTLNFFEADSVSNAQVSVVPEPGTLILLGAGLAGLAVWRRRRP</sequence>
<feature type="domain" description="Ice-binding protein C-terminal" evidence="2">
    <location>
        <begin position="152"/>
        <end position="174"/>
    </location>
</feature>
<dbReference type="EMBL" id="BSDS01000002">
    <property type="protein sequence ID" value="GLI39851.1"/>
    <property type="molecule type" value="Genomic_DNA"/>
</dbReference>
<keyword evidence="1" id="KW-0732">Signal</keyword>
<feature type="chain" id="PRO_5040985020" description="Ice-binding protein C-terminal domain-containing protein" evidence="1">
    <location>
        <begin position="23"/>
        <end position="176"/>
    </location>
</feature>
<proteinExistence type="predicted"/>
<evidence type="ECO:0000256" key="1">
    <source>
        <dbReference type="SAM" id="SignalP"/>
    </source>
</evidence>
<dbReference type="Pfam" id="PF07589">
    <property type="entry name" value="PEP-CTERM"/>
    <property type="match status" value="1"/>
</dbReference>
<dbReference type="Proteomes" id="UP001144352">
    <property type="component" value="Unassembled WGS sequence"/>
</dbReference>
<evidence type="ECO:0000313" key="4">
    <source>
        <dbReference type="Proteomes" id="UP001144352"/>
    </source>
</evidence>
<dbReference type="NCBIfam" id="TIGR02595">
    <property type="entry name" value="PEP_CTERM"/>
    <property type="match status" value="1"/>
</dbReference>
<accession>A0A9W6G3N8</accession>
<dbReference type="CDD" id="cd08547">
    <property type="entry name" value="Type_II_cohesin"/>
    <property type="match status" value="1"/>
</dbReference>
<protein>
    <recommendedName>
        <fullName evidence="2">Ice-binding protein C-terminal domain-containing protein</fullName>
    </recommendedName>
</protein>
<dbReference type="RefSeq" id="WP_214184680.1">
    <property type="nucleotide sequence ID" value="NZ_BSDS01000002.1"/>
</dbReference>
<reference evidence="3" key="1">
    <citation type="submission" date="2022-12" db="EMBL/GenBank/DDBJ databases">
        <title>Reference genome sequencing for broad-spectrum identification of bacterial and archaeal isolates by mass spectrometry.</title>
        <authorList>
            <person name="Sekiguchi Y."/>
            <person name="Tourlousse D.M."/>
        </authorList>
    </citation>
    <scope>NUCLEOTIDE SEQUENCE</scope>
    <source>
        <strain evidence="3">H2</strain>
    </source>
</reference>
<feature type="signal peptide" evidence="1">
    <location>
        <begin position="1"/>
        <end position="22"/>
    </location>
</feature>
<comment type="caution">
    <text evidence="3">The sequence shown here is derived from an EMBL/GenBank/DDBJ whole genome shotgun (WGS) entry which is preliminary data.</text>
</comment>